<evidence type="ECO:0000313" key="2">
    <source>
        <dbReference type="EMBL" id="EED93796.1"/>
    </source>
</evidence>
<dbReference type="Proteomes" id="UP000001449">
    <property type="component" value="Chromosome 3"/>
</dbReference>
<proteinExistence type="predicted"/>
<dbReference type="HOGENOM" id="CLU_1735154_0_0_1"/>
<dbReference type="GeneID" id="7441795"/>
<dbReference type="EMBL" id="CM000640">
    <property type="protein sequence ID" value="EED93796.1"/>
    <property type="molecule type" value="Genomic_DNA"/>
</dbReference>
<dbReference type="InParanoid" id="B8BXZ4"/>
<feature type="compositionally biased region" description="Polar residues" evidence="1">
    <location>
        <begin position="67"/>
        <end position="78"/>
    </location>
</feature>
<evidence type="ECO:0000313" key="3">
    <source>
        <dbReference type="Proteomes" id="UP000001449"/>
    </source>
</evidence>
<name>B8BXZ4_THAPS</name>
<gene>
    <name evidence="2" type="ORF">THAPSDRAFT_21781</name>
</gene>
<feature type="region of interest" description="Disordered" evidence="1">
    <location>
        <begin position="16"/>
        <end position="41"/>
    </location>
</feature>
<reference evidence="2 3" key="2">
    <citation type="journal article" date="2008" name="Nature">
        <title>The Phaeodactylum genome reveals the evolutionary history of diatom genomes.</title>
        <authorList>
            <person name="Bowler C."/>
            <person name="Allen A.E."/>
            <person name="Badger J.H."/>
            <person name="Grimwood J."/>
            <person name="Jabbari K."/>
            <person name="Kuo A."/>
            <person name="Maheswari U."/>
            <person name="Martens C."/>
            <person name="Maumus F."/>
            <person name="Otillar R.P."/>
            <person name="Rayko E."/>
            <person name="Salamov A."/>
            <person name="Vandepoele K."/>
            <person name="Beszteri B."/>
            <person name="Gruber A."/>
            <person name="Heijde M."/>
            <person name="Katinka M."/>
            <person name="Mock T."/>
            <person name="Valentin K."/>
            <person name="Verret F."/>
            <person name="Berges J.A."/>
            <person name="Brownlee C."/>
            <person name="Cadoret J.P."/>
            <person name="Chiovitti A."/>
            <person name="Choi C.J."/>
            <person name="Coesel S."/>
            <person name="De Martino A."/>
            <person name="Detter J.C."/>
            <person name="Durkin C."/>
            <person name="Falciatore A."/>
            <person name="Fournet J."/>
            <person name="Haruta M."/>
            <person name="Huysman M.J."/>
            <person name="Jenkins B.D."/>
            <person name="Jiroutova K."/>
            <person name="Jorgensen R.E."/>
            <person name="Joubert Y."/>
            <person name="Kaplan A."/>
            <person name="Kroger N."/>
            <person name="Kroth P.G."/>
            <person name="La Roche J."/>
            <person name="Lindquist E."/>
            <person name="Lommer M."/>
            <person name="Martin-Jezequel V."/>
            <person name="Lopez P.J."/>
            <person name="Lucas S."/>
            <person name="Mangogna M."/>
            <person name="McGinnis K."/>
            <person name="Medlin L.K."/>
            <person name="Montsant A."/>
            <person name="Oudot-Le Secq M.P."/>
            <person name="Napoli C."/>
            <person name="Obornik M."/>
            <person name="Parker M.S."/>
            <person name="Petit J.L."/>
            <person name="Porcel B.M."/>
            <person name="Poulsen N."/>
            <person name="Robison M."/>
            <person name="Rychlewski L."/>
            <person name="Rynearson T.A."/>
            <person name="Schmutz J."/>
            <person name="Shapiro H."/>
            <person name="Siaut M."/>
            <person name="Stanley M."/>
            <person name="Sussman M.R."/>
            <person name="Taylor A.R."/>
            <person name="Vardi A."/>
            <person name="von Dassow P."/>
            <person name="Vyverman W."/>
            <person name="Willis A."/>
            <person name="Wyrwicz L.S."/>
            <person name="Rokhsar D.S."/>
            <person name="Weissenbach J."/>
            <person name="Armbrust E.V."/>
            <person name="Green B.R."/>
            <person name="Van de Peer Y."/>
            <person name="Grigoriev I.V."/>
        </authorList>
    </citation>
    <scope>NUCLEOTIDE SEQUENCE [LARGE SCALE GENOMIC DNA]</scope>
    <source>
        <strain evidence="2 3">CCMP1335</strain>
    </source>
</reference>
<accession>B8BXZ4</accession>
<dbReference type="RefSeq" id="XP_002288360.1">
    <property type="nucleotide sequence ID" value="XM_002288324.1"/>
</dbReference>
<reference evidence="2 3" key="1">
    <citation type="journal article" date="2004" name="Science">
        <title>The genome of the diatom Thalassiosira pseudonana: ecology, evolution, and metabolism.</title>
        <authorList>
            <person name="Armbrust E.V."/>
            <person name="Berges J.A."/>
            <person name="Bowler C."/>
            <person name="Green B.R."/>
            <person name="Martinez D."/>
            <person name="Putnam N.H."/>
            <person name="Zhou S."/>
            <person name="Allen A.E."/>
            <person name="Apt K.E."/>
            <person name="Bechner M."/>
            <person name="Brzezinski M.A."/>
            <person name="Chaal B.K."/>
            <person name="Chiovitti A."/>
            <person name="Davis A.K."/>
            <person name="Demarest M.S."/>
            <person name="Detter J.C."/>
            <person name="Glavina T."/>
            <person name="Goodstein D."/>
            <person name="Hadi M.Z."/>
            <person name="Hellsten U."/>
            <person name="Hildebrand M."/>
            <person name="Jenkins B.D."/>
            <person name="Jurka J."/>
            <person name="Kapitonov V.V."/>
            <person name="Kroger N."/>
            <person name="Lau W.W."/>
            <person name="Lane T.W."/>
            <person name="Larimer F.W."/>
            <person name="Lippmeier J.C."/>
            <person name="Lucas S."/>
            <person name="Medina M."/>
            <person name="Montsant A."/>
            <person name="Obornik M."/>
            <person name="Parker M.S."/>
            <person name="Palenik B."/>
            <person name="Pazour G.J."/>
            <person name="Richardson P.M."/>
            <person name="Rynearson T.A."/>
            <person name="Saito M.A."/>
            <person name="Schwartz D.C."/>
            <person name="Thamatrakoln K."/>
            <person name="Valentin K."/>
            <person name="Vardi A."/>
            <person name="Wilkerson F.P."/>
            <person name="Rokhsar D.S."/>
        </authorList>
    </citation>
    <scope>NUCLEOTIDE SEQUENCE [LARGE SCALE GENOMIC DNA]</scope>
    <source>
        <strain evidence="2 3">CCMP1335</strain>
    </source>
</reference>
<feature type="region of interest" description="Disordered" evidence="1">
    <location>
        <begin position="67"/>
        <end position="131"/>
    </location>
</feature>
<sequence length="151" mass="17135">MSSKLVKKLLQQTSATLTASEHDAVSNPKQSRKRKLPPVPQLIVTKEDVIQEHINSIIRLDNIIQKGSTKTTQKSYARQSTKLKQQQKQVQQAKSNAARVSNSRSSGSLFTQKPHEATYDKEKDKKRKEESYYEDLAKALKKAKKKKGSKK</sequence>
<dbReference type="KEGG" id="tps:THAPSDRAFT_21781"/>
<evidence type="ECO:0000256" key="1">
    <source>
        <dbReference type="SAM" id="MobiDB-lite"/>
    </source>
</evidence>
<feature type="compositionally biased region" description="Basic and acidic residues" evidence="1">
    <location>
        <begin position="113"/>
        <end position="131"/>
    </location>
</feature>
<protein>
    <submittedName>
        <fullName evidence="2">Uncharacterized protein</fullName>
    </submittedName>
</protein>
<dbReference type="PaxDb" id="35128-Thaps21781"/>
<dbReference type="eggNOG" id="ENOG502TB92">
    <property type="taxonomic scope" value="Eukaryota"/>
</dbReference>
<dbReference type="AlphaFoldDB" id="B8BXZ4"/>
<feature type="compositionally biased region" description="Low complexity" evidence="1">
    <location>
        <begin position="79"/>
        <end position="108"/>
    </location>
</feature>
<organism evidence="2 3">
    <name type="scientific">Thalassiosira pseudonana</name>
    <name type="common">Marine diatom</name>
    <name type="synonym">Cyclotella nana</name>
    <dbReference type="NCBI Taxonomy" id="35128"/>
    <lineage>
        <taxon>Eukaryota</taxon>
        <taxon>Sar</taxon>
        <taxon>Stramenopiles</taxon>
        <taxon>Ochrophyta</taxon>
        <taxon>Bacillariophyta</taxon>
        <taxon>Coscinodiscophyceae</taxon>
        <taxon>Thalassiosirophycidae</taxon>
        <taxon>Thalassiosirales</taxon>
        <taxon>Thalassiosiraceae</taxon>
        <taxon>Thalassiosira</taxon>
    </lineage>
</organism>
<keyword evidence="3" id="KW-1185">Reference proteome</keyword>